<evidence type="ECO:0000256" key="3">
    <source>
        <dbReference type="RuleBase" id="RU004447"/>
    </source>
</evidence>
<keyword evidence="4" id="KW-0732">Signal</keyword>
<feature type="domain" description="Peptidase M16 C-terminal" evidence="6">
    <location>
        <begin position="692"/>
        <end position="871"/>
    </location>
</feature>
<dbReference type="PANTHER" id="PTHR11851:SF49">
    <property type="entry name" value="MITOCHONDRIAL-PROCESSING PEPTIDASE SUBUNIT ALPHA"/>
    <property type="match status" value="1"/>
</dbReference>
<dbReference type="GO" id="GO:0004222">
    <property type="term" value="F:metalloendopeptidase activity"/>
    <property type="evidence" value="ECO:0007669"/>
    <property type="project" value="InterPro"/>
</dbReference>
<name>A0A934PKS1_9FLAO</name>
<evidence type="ECO:0000256" key="2">
    <source>
        <dbReference type="ARBA" id="ARBA00007261"/>
    </source>
</evidence>
<dbReference type="AlphaFoldDB" id="A0A934PKS1"/>
<dbReference type="PROSITE" id="PS00143">
    <property type="entry name" value="INSULINASE"/>
    <property type="match status" value="1"/>
</dbReference>
<evidence type="ECO:0000256" key="4">
    <source>
        <dbReference type="SAM" id="SignalP"/>
    </source>
</evidence>
<feature type="chain" id="PRO_5036861143" evidence="4">
    <location>
        <begin position="25"/>
        <end position="940"/>
    </location>
</feature>
<dbReference type="Proteomes" id="UP000609172">
    <property type="component" value="Unassembled WGS sequence"/>
</dbReference>
<dbReference type="Pfam" id="PF00675">
    <property type="entry name" value="Peptidase_M16"/>
    <property type="match status" value="1"/>
</dbReference>
<dbReference type="GO" id="GO:0006508">
    <property type="term" value="P:proteolysis"/>
    <property type="evidence" value="ECO:0007669"/>
    <property type="project" value="InterPro"/>
</dbReference>
<feature type="domain" description="Peptidase M16 N-terminal" evidence="5">
    <location>
        <begin position="58"/>
        <end position="177"/>
    </location>
</feature>
<dbReference type="EMBL" id="JAEHFV010000001">
    <property type="protein sequence ID" value="MBK0368316.1"/>
    <property type="molecule type" value="Genomic_DNA"/>
</dbReference>
<gene>
    <name evidence="7" type="ORF">I5M07_00600</name>
</gene>
<sequence length="940" mass="107546">MNFFKNKIVYVFLFAVGNIFFSAAQNFKASDPIPVNETVKKGILPNGMTYYIYPTTVNKNTASYYIIQNVGSILENDQQKGLAHFLEHMAFNGTKNFEGKGILNTLQKQGAVFGKNINAYTSTDETVYNLDNIPSKDGSVVDTCLLVLHDWSNFLSLTDEEIDAERGVITEEWRTRQNAGQRIYNQLSPFYYNNCLYAERAPIGDMDIVKNFQYKALRDFYKDWYRPDLQAIAIVGDIDAKEIEAKIKKLFADIPAPKNPKKRFEIAIPENSTPTFKLALDKEVSSTGITYMIRHTAEKPTTTFEDLEKEVQRRIAFSLINNRLSEMAQKQECSFKKAQISYQRYSRLNDVFYLSVSPKPNEQAAAFTAVMNEWERACKFGFSDGEIERAVIENSSRYENYLEKINEISHKSVIGMIKSDYLKHEPISDPKAEFEMVKVILNNLDSTILQKKINEVYVADNRVVTVTGVETEDNLTQDQAFDIIKKAENNSNLQPYVDTFVNKSLMDGVDLKTGKIVSEKKTTEIDATTYVLSNGVKVHYKFADKNKNDVKLKAESFGGISLYNPKDYPSVSRATNLAMMSGIGSLSSNDLDKVLKGNTANASVDIDNLTESVSASANVKDIETMMQLVYLRFMKPRFDEDKFALLKQRMENGLKNKENDIRSKMGDSLTYAVYGKNNPKIRIMDQQYIDDLSFDKIKSVYQDRFSDIANFEFYIVGDVTPDVLKPLLEKYIASIARIERKENFKDNTVDWASDKIDKDIFIEMGTPKSSVRIRYQNDYSFSQKNKIIASFLGDILKLRFTESLREKEGGTYGAHVDSGLSKLPKPQVWLSIFFDCDANKVEQLLPIVYQEMDKIKNGEIVKEDLEKTRANFLKSRADNKNFNSYSMDQTYLFFKNKYNIDDPKNYENIVNAITEKDIQDFANSFLNKAKSYEVVYKPLL</sequence>
<feature type="signal peptide" evidence="4">
    <location>
        <begin position="1"/>
        <end position="24"/>
    </location>
</feature>
<comment type="cofactor">
    <cofactor evidence="1">
        <name>Zn(2+)</name>
        <dbReference type="ChEBI" id="CHEBI:29105"/>
    </cofactor>
</comment>
<organism evidence="7 8">
    <name type="scientific">Flavobacterium agrisoli</name>
    <dbReference type="NCBI Taxonomy" id="2793066"/>
    <lineage>
        <taxon>Bacteria</taxon>
        <taxon>Pseudomonadati</taxon>
        <taxon>Bacteroidota</taxon>
        <taxon>Flavobacteriia</taxon>
        <taxon>Flavobacteriales</taxon>
        <taxon>Flavobacteriaceae</taxon>
        <taxon>Flavobacterium</taxon>
    </lineage>
</organism>
<evidence type="ECO:0000259" key="5">
    <source>
        <dbReference type="Pfam" id="PF00675"/>
    </source>
</evidence>
<reference evidence="7" key="1">
    <citation type="submission" date="2020-12" db="EMBL/GenBank/DDBJ databases">
        <title>Bacterial novel species Flavobacterium sp. SE-1-e isolated from soil.</title>
        <authorList>
            <person name="Jung H.-Y."/>
        </authorList>
    </citation>
    <scope>NUCLEOTIDE SEQUENCE</scope>
    <source>
        <strain evidence="7">SE-1-e</strain>
    </source>
</reference>
<dbReference type="RefSeq" id="WP_200104251.1">
    <property type="nucleotide sequence ID" value="NZ_JAEHFV010000001.1"/>
</dbReference>
<dbReference type="InterPro" id="IPR011249">
    <property type="entry name" value="Metalloenz_LuxS/M16"/>
</dbReference>
<evidence type="ECO:0000313" key="8">
    <source>
        <dbReference type="Proteomes" id="UP000609172"/>
    </source>
</evidence>
<evidence type="ECO:0000259" key="6">
    <source>
        <dbReference type="Pfam" id="PF05193"/>
    </source>
</evidence>
<accession>A0A934PKS1</accession>
<dbReference type="SUPFAM" id="SSF63411">
    <property type="entry name" value="LuxS/MPP-like metallohydrolase"/>
    <property type="match status" value="4"/>
</dbReference>
<keyword evidence="8" id="KW-1185">Reference proteome</keyword>
<dbReference type="GO" id="GO:0046872">
    <property type="term" value="F:metal ion binding"/>
    <property type="evidence" value="ECO:0007669"/>
    <property type="project" value="InterPro"/>
</dbReference>
<protein>
    <submittedName>
        <fullName evidence="7">Insulinase family protein</fullName>
    </submittedName>
</protein>
<dbReference type="InterPro" id="IPR007863">
    <property type="entry name" value="Peptidase_M16_C"/>
</dbReference>
<dbReference type="InterPro" id="IPR011765">
    <property type="entry name" value="Pept_M16_N"/>
</dbReference>
<dbReference type="InterPro" id="IPR050361">
    <property type="entry name" value="MPP/UQCRC_Complex"/>
</dbReference>
<dbReference type="InterPro" id="IPR001431">
    <property type="entry name" value="Pept_M16_Zn_BS"/>
</dbReference>
<dbReference type="Gene3D" id="3.30.830.10">
    <property type="entry name" value="Metalloenzyme, LuxS/M16 peptidase-like"/>
    <property type="match status" value="4"/>
</dbReference>
<feature type="domain" description="Peptidase M16 C-terminal" evidence="6">
    <location>
        <begin position="212"/>
        <end position="391"/>
    </location>
</feature>
<evidence type="ECO:0000256" key="1">
    <source>
        <dbReference type="ARBA" id="ARBA00001947"/>
    </source>
</evidence>
<comment type="caution">
    <text evidence="7">The sequence shown here is derived from an EMBL/GenBank/DDBJ whole genome shotgun (WGS) entry which is preliminary data.</text>
</comment>
<evidence type="ECO:0000313" key="7">
    <source>
        <dbReference type="EMBL" id="MBK0368316.1"/>
    </source>
</evidence>
<dbReference type="PANTHER" id="PTHR11851">
    <property type="entry name" value="METALLOPROTEASE"/>
    <property type="match status" value="1"/>
</dbReference>
<comment type="similarity">
    <text evidence="2 3">Belongs to the peptidase M16 family.</text>
</comment>
<dbReference type="Pfam" id="PF05193">
    <property type="entry name" value="Peptidase_M16_C"/>
    <property type="match status" value="2"/>
</dbReference>
<proteinExistence type="inferred from homology"/>